<dbReference type="AlphaFoldDB" id="A0A516KEW5"/>
<keyword evidence="1" id="KW-0812">Transmembrane</keyword>
<dbReference type="InterPro" id="IPR014529">
    <property type="entry name" value="UCP026631"/>
</dbReference>
<evidence type="ECO:0000313" key="4">
    <source>
        <dbReference type="Proteomes" id="UP000315215"/>
    </source>
</evidence>
<dbReference type="RefSeq" id="WP_143892986.1">
    <property type="nucleotide sequence ID" value="NZ_CP041666.1"/>
</dbReference>
<feature type="transmembrane region" description="Helical" evidence="1">
    <location>
        <begin position="216"/>
        <end position="245"/>
    </location>
</feature>
<dbReference type="InterPro" id="IPR005182">
    <property type="entry name" value="YdbS-like_PH"/>
</dbReference>
<reference evidence="3 4" key="1">
    <citation type="submission" date="2019-07" db="EMBL/GenBank/DDBJ databases">
        <authorList>
            <person name="Li J."/>
        </authorList>
    </citation>
    <scope>NUCLEOTIDE SEQUENCE [LARGE SCALE GENOMIC DNA]</scope>
    <source>
        <strain evidence="3 4">TKL69</strain>
    </source>
</reference>
<accession>A0A516KEW5</accession>
<dbReference type="Pfam" id="PF03703">
    <property type="entry name" value="bPH_2"/>
    <property type="match status" value="3"/>
</dbReference>
<feature type="domain" description="YdbS-like PH" evidence="2">
    <location>
        <begin position="254"/>
        <end position="309"/>
    </location>
</feature>
<dbReference type="OrthoDB" id="2317554at2"/>
<sequence>MSETRRYHPLLILFQIVKLIRSSIVFIVYLFVLKAGSDADYVFYGRIVFLAIFILTFLSIIFRWFVQTYQVDERAFHLNKGLFVKSKQTVPFTKIQNINRHTSFFHRLFQVTSIHFETGMNNEESSVDFPVITQAEADRLEAQVKQFDTNVDQEGEEQVLENQEPSLHKTIHFTPTKKDTFKAAFSSLSFLVFVPLLISVYTNIDDIFDLDKQAEGLFYIIIHSWWITTIVVFIIIVSSLAYGIIRTYIKYGKYEISSDSDRIYIKKGILDETAFSISKEKVQAVEVSQSFMKRILGLAEVKLTSTSNSINDKLEVNTLYPFLPIHRAYGIISDILPSYNIVEEMERLPKQSLWIRLMRPSWFWIIVVIVLFFWKPAFLGLDGFWWMGSILLFVVIYLSRVLDYFHTRYVLRGPFIQMKTGSFSTTLFMTKRDKVIGVTVSRGPVQRKLRLASILTKNRANPIRYSGLDDVPQSIANDFYYWYADRRKDINIEE</sequence>
<keyword evidence="1" id="KW-1133">Transmembrane helix</keyword>
<evidence type="ECO:0000313" key="3">
    <source>
        <dbReference type="EMBL" id="QDP39920.1"/>
    </source>
</evidence>
<keyword evidence="4" id="KW-1185">Reference proteome</keyword>
<dbReference type="KEGG" id="aqt:FN924_06905"/>
<name>A0A516KEW5_9BACI</name>
<protein>
    <submittedName>
        <fullName evidence="3">PH domain-containing protein</fullName>
    </submittedName>
</protein>
<keyword evidence="1" id="KW-0472">Membrane</keyword>
<feature type="domain" description="YdbS-like PH" evidence="2">
    <location>
        <begin position="404"/>
        <end position="462"/>
    </location>
</feature>
<dbReference type="Proteomes" id="UP000315215">
    <property type="component" value="Chromosome"/>
</dbReference>
<feature type="transmembrane region" description="Helical" evidence="1">
    <location>
        <begin position="12"/>
        <end position="31"/>
    </location>
</feature>
<feature type="transmembrane region" description="Helical" evidence="1">
    <location>
        <begin position="361"/>
        <end position="378"/>
    </location>
</feature>
<dbReference type="PANTHER" id="PTHR34473:SF2">
    <property type="entry name" value="UPF0699 TRANSMEMBRANE PROTEIN YDBT"/>
    <property type="match status" value="1"/>
</dbReference>
<dbReference type="PIRSF" id="PIRSF026631">
    <property type="entry name" value="UCP026631"/>
    <property type="match status" value="1"/>
</dbReference>
<feature type="domain" description="YdbS-like PH" evidence="2">
    <location>
        <begin position="64"/>
        <end position="143"/>
    </location>
</feature>
<feature type="transmembrane region" description="Helical" evidence="1">
    <location>
        <begin position="384"/>
        <end position="402"/>
    </location>
</feature>
<dbReference type="EMBL" id="CP041666">
    <property type="protein sequence ID" value="QDP39920.1"/>
    <property type="molecule type" value="Genomic_DNA"/>
</dbReference>
<evidence type="ECO:0000259" key="2">
    <source>
        <dbReference type="Pfam" id="PF03703"/>
    </source>
</evidence>
<evidence type="ECO:0000256" key="1">
    <source>
        <dbReference type="SAM" id="Phobius"/>
    </source>
</evidence>
<gene>
    <name evidence="3" type="ORF">FN924_06905</name>
</gene>
<organism evidence="3 4">
    <name type="scientific">Radiobacillus deserti</name>
    <dbReference type="NCBI Taxonomy" id="2594883"/>
    <lineage>
        <taxon>Bacteria</taxon>
        <taxon>Bacillati</taxon>
        <taxon>Bacillota</taxon>
        <taxon>Bacilli</taxon>
        <taxon>Bacillales</taxon>
        <taxon>Bacillaceae</taxon>
        <taxon>Radiobacillus</taxon>
    </lineage>
</organism>
<feature type="transmembrane region" description="Helical" evidence="1">
    <location>
        <begin position="43"/>
        <end position="66"/>
    </location>
</feature>
<feature type="transmembrane region" description="Helical" evidence="1">
    <location>
        <begin position="183"/>
        <end position="204"/>
    </location>
</feature>
<proteinExistence type="predicted"/>
<dbReference type="PANTHER" id="PTHR34473">
    <property type="entry name" value="UPF0699 TRANSMEMBRANE PROTEIN YDBS"/>
    <property type="match status" value="1"/>
</dbReference>